<keyword evidence="4" id="KW-1185">Reference proteome</keyword>
<evidence type="ECO:0000256" key="2">
    <source>
        <dbReference type="ARBA" id="ARBA00023242"/>
    </source>
</evidence>
<keyword evidence="2" id="KW-0539">Nucleus</keyword>
<name>A0A914X1J7_9BILA</name>
<dbReference type="Pfam" id="PF00622">
    <property type="entry name" value="SPRY"/>
    <property type="match status" value="1"/>
</dbReference>
<proteinExistence type="predicted"/>
<dbReference type="Proteomes" id="UP000887566">
    <property type="component" value="Unplaced"/>
</dbReference>
<dbReference type="Gene3D" id="2.60.120.920">
    <property type="match status" value="1"/>
</dbReference>
<protein>
    <submittedName>
        <fullName evidence="5">SPRY domain-containing protein</fullName>
    </submittedName>
</protein>
<dbReference type="WBParaSite" id="PSAMB.scaffold5973size10454.g27706.t1">
    <property type="protein sequence ID" value="PSAMB.scaffold5973size10454.g27706.t1"/>
    <property type="gene ID" value="PSAMB.scaffold5973size10454.g27706"/>
</dbReference>
<comment type="subcellular location">
    <subcellularLocation>
        <location evidence="1">Nucleus</location>
    </subcellularLocation>
</comment>
<organism evidence="4 5">
    <name type="scientific">Plectus sambesii</name>
    <dbReference type="NCBI Taxonomy" id="2011161"/>
    <lineage>
        <taxon>Eukaryota</taxon>
        <taxon>Metazoa</taxon>
        <taxon>Ecdysozoa</taxon>
        <taxon>Nematoda</taxon>
        <taxon>Chromadorea</taxon>
        <taxon>Plectida</taxon>
        <taxon>Plectina</taxon>
        <taxon>Plectoidea</taxon>
        <taxon>Plectidae</taxon>
        <taxon>Plectus</taxon>
    </lineage>
</organism>
<reference evidence="5" key="1">
    <citation type="submission" date="2022-11" db="UniProtKB">
        <authorList>
            <consortium name="WormBaseParasite"/>
        </authorList>
    </citation>
    <scope>IDENTIFICATION</scope>
</reference>
<sequence length="83" mass="9556">MEFYRNGKSFGTAFADVYEGTYYPAISLYKNASVRCNFGPTFKYPPTESDVRPMIEKSEEMLIEQTMADMLFFLENEGQLKLG</sequence>
<feature type="domain" description="SPRY" evidence="3">
    <location>
        <begin position="1"/>
        <end position="40"/>
    </location>
</feature>
<dbReference type="InterPro" id="IPR013320">
    <property type="entry name" value="ConA-like_dom_sf"/>
</dbReference>
<dbReference type="SUPFAM" id="SSF49899">
    <property type="entry name" value="Concanavalin A-like lectins/glucanases"/>
    <property type="match status" value="1"/>
</dbReference>
<evidence type="ECO:0000313" key="4">
    <source>
        <dbReference type="Proteomes" id="UP000887566"/>
    </source>
</evidence>
<dbReference type="InterPro" id="IPR003877">
    <property type="entry name" value="SPRY_dom"/>
</dbReference>
<dbReference type="PANTHER" id="PTHR10598">
    <property type="entry name" value="SET1/ASH2 HISTONE METHYLTRANSFERASE COMPLEX SUBUNIT ASH2"/>
    <property type="match status" value="1"/>
</dbReference>
<dbReference type="PANTHER" id="PTHR10598:SF0">
    <property type="entry name" value="SET1_ASH2 HISTONE METHYLTRANSFERASE COMPLEX SUBUNIT ASH2"/>
    <property type="match status" value="1"/>
</dbReference>
<evidence type="ECO:0000256" key="1">
    <source>
        <dbReference type="ARBA" id="ARBA00004123"/>
    </source>
</evidence>
<dbReference type="GO" id="GO:0048188">
    <property type="term" value="C:Set1C/COMPASS complex"/>
    <property type="evidence" value="ECO:0007669"/>
    <property type="project" value="InterPro"/>
</dbReference>
<dbReference type="GO" id="GO:0000976">
    <property type="term" value="F:transcription cis-regulatory region binding"/>
    <property type="evidence" value="ECO:0007669"/>
    <property type="project" value="TreeGrafter"/>
</dbReference>
<dbReference type="InterPro" id="IPR037353">
    <property type="entry name" value="ASH2"/>
</dbReference>
<dbReference type="AlphaFoldDB" id="A0A914X1J7"/>
<accession>A0A914X1J7</accession>
<evidence type="ECO:0000313" key="5">
    <source>
        <dbReference type="WBParaSite" id="PSAMB.scaffold5973size10454.g27706.t1"/>
    </source>
</evidence>
<evidence type="ECO:0000259" key="3">
    <source>
        <dbReference type="Pfam" id="PF00622"/>
    </source>
</evidence>
<dbReference type="InterPro" id="IPR043136">
    <property type="entry name" value="B30.2/SPRY_sf"/>
</dbReference>